<keyword evidence="6" id="KW-0862">Zinc</keyword>
<evidence type="ECO:0000259" key="10">
    <source>
        <dbReference type="Pfam" id="PF01979"/>
    </source>
</evidence>
<accession>A0A8S1IXD7</accession>
<name>A0A8S1IXD7_9CHLO</name>
<dbReference type="PANTHER" id="PTHR43137">
    <property type="entry name" value="DIHYDROOROTASE"/>
    <property type="match status" value="1"/>
</dbReference>
<evidence type="ECO:0000256" key="4">
    <source>
        <dbReference type="ARBA" id="ARBA00022723"/>
    </source>
</evidence>
<dbReference type="GO" id="GO:0006207">
    <property type="term" value="P:'de novo' pyrimidine nucleobase biosynthetic process"/>
    <property type="evidence" value="ECO:0007669"/>
    <property type="project" value="TreeGrafter"/>
</dbReference>
<dbReference type="Pfam" id="PF01979">
    <property type="entry name" value="Amidohydro_1"/>
    <property type="match status" value="1"/>
</dbReference>
<keyword evidence="7" id="KW-0665">Pyrimidine biosynthesis</keyword>
<keyword evidence="12" id="KW-1185">Reference proteome</keyword>
<evidence type="ECO:0000256" key="1">
    <source>
        <dbReference type="ARBA" id="ARBA00004880"/>
    </source>
</evidence>
<keyword evidence="4" id="KW-0479">Metal-binding</keyword>
<organism evidence="11 12">
    <name type="scientific">Ostreobium quekettii</name>
    <dbReference type="NCBI Taxonomy" id="121088"/>
    <lineage>
        <taxon>Eukaryota</taxon>
        <taxon>Viridiplantae</taxon>
        <taxon>Chlorophyta</taxon>
        <taxon>core chlorophytes</taxon>
        <taxon>Ulvophyceae</taxon>
        <taxon>TCBD clade</taxon>
        <taxon>Bryopsidales</taxon>
        <taxon>Ostreobineae</taxon>
        <taxon>Ostreobiaceae</taxon>
        <taxon>Ostreobium</taxon>
    </lineage>
</organism>
<evidence type="ECO:0000313" key="11">
    <source>
        <dbReference type="EMBL" id="CAD7698535.1"/>
    </source>
</evidence>
<dbReference type="PROSITE" id="PS00482">
    <property type="entry name" value="DIHYDROOROTASE_1"/>
    <property type="match status" value="1"/>
</dbReference>
<dbReference type="GO" id="GO:0009507">
    <property type="term" value="C:chloroplast"/>
    <property type="evidence" value="ECO:0007669"/>
    <property type="project" value="TreeGrafter"/>
</dbReference>
<dbReference type="SUPFAM" id="SSF51556">
    <property type="entry name" value="Metallo-dependent hydrolases"/>
    <property type="match status" value="1"/>
</dbReference>
<dbReference type="InterPro" id="IPR002195">
    <property type="entry name" value="Dihydroorotase_CS"/>
</dbReference>
<dbReference type="CDD" id="cd01294">
    <property type="entry name" value="DHOase"/>
    <property type="match status" value="1"/>
</dbReference>
<evidence type="ECO:0000256" key="5">
    <source>
        <dbReference type="ARBA" id="ARBA00022801"/>
    </source>
</evidence>
<evidence type="ECO:0000256" key="9">
    <source>
        <dbReference type="ARBA" id="ARBA00069884"/>
    </source>
</evidence>
<dbReference type="AlphaFoldDB" id="A0A8S1IXD7"/>
<comment type="similarity">
    <text evidence="2">Belongs to the metallo-dependent hydrolases superfamily. DHOase family. Class II DHOase subfamily.</text>
</comment>
<evidence type="ECO:0000256" key="8">
    <source>
        <dbReference type="ARBA" id="ARBA00048492"/>
    </source>
</evidence>
<proteinExistence type="inferred from homology"/>
<comment type="pathway">
    <text evidence="1">Pyrimidine metabolism; UMP biosynthesis via de novo pathway; (S)-dihydroorotate from bicarbonate: step 3/3.</text>
</comment>
<protein>
    <recommendedName>
        <fullName evidence="9">Dihydroorotase, mitochondrial</fullName>
        <ecNumber evidence="3">3.5.2.3</ecNumber>
    </recommendedName>
</protein>
<dbReference type="GO" id="GO:0046872">
    <property type="term" value="F:metal ion binding"/>
    <property type="evidence" value="ECO:0007669"/>
    <property type="project" value="UniProtKB-KW"/>
</dbReference>
<dbReference type="InterPro" id="IPR032466">
    <property type="entry name" value="Metal_Hydrolase"/>
</dbReference>
<dbReference type="EC" id="3.5.2.3" evidence="3"/>
<dbReference type="FunFam" id="3.20.20.140:FF:000006">
    <property type="entry name" value="Dihydroorotase"/>
    <property type="match status" value="1"/>
</dbReference>
<reference evidence="11" key="1">
    <citation type="submission" date="2020-12" db="EMBL/GenBank/DDBJ databases">
        <authorList>
            <person name="Iha C."/>
        </authorList>
    </citation>
    <scope>NUCLEOTIDE SEQUENCE</scope>
</reference>
<evidence type="ECO:0000256" key="6">
    <source>
        <dbReference type="ARBA" id="ARBA00022833"/>
    </source>
</evidence>
<dbReference type="PANTHER" id="PTHR43137:SF1">
    <property type="entry name" value="DIHYDROOROTASE"/>
    <property type="match status" value="1"/>
</dbReference>
<dbReference type="OrthoDB" id="1670005at2759"/>
<dbReference type="GO" id="GO:0004151">
    <property type="term" value="F:dihydroorotase activity"/>
    <property type="evidence" value="ECO:0007669"/>
    <property type="project" value="UniProtKB-EC"/>
</dbReference>
<dbReference type="PROSITE" id="PS00483">
    <property type="entry name" value="DIHYDROOROTASE_2"/>
    <property type="match status" value="1"/>
</dbReference>
<dbReference type="Gene3D" id="3.20.20.140">
    <property type="entry name" value="Metal-dependent hydrolases"/>
    <property type="match status" value="1"/>
</dbReference>
<sequence length="390" mass="42772">MLHFARVRHFLTPSVLVRPGHVYPAGLGPRGCLRTSHERVLCSTLSEMVITQPDDWHLHVRDGPQLQSVVPFSAQHFGRAVIMPNLVPPITTTEACMAYKERIISAIPAGCTFTPLMTLYLTDDTPEEEVWRAKAAGIVAFKLYPAGATTNSSSGVTDIKNVLPVLRAIAEADMLLLVHGEVTDPSVDIFDREKEFIQQVMIPAMDAVPDLRVVMEHITTKDAVDFVRSSPEGLAATITPQHLTLNRNSLFVGGLRPHHYCLPVLKRELHRRAVCEAATSGSTKFFLGTDSAPHPRHAKESSCGCAGIFSAPVALSVYADAFEKAGALDQLEAFASINGPEFYGLPRNRGSISLVQEPWNPPDSYQFGDDVVVPFCAQETLRWKVKALRA</sequence>
<comment type="caution">
    <text evidence="11">The sequence shown here is derived from an EMBL/GenBank/DDBJ whole genome shotgun (WGS) entry which is preliminary data.</text>
</comment>
<dbReference type="Proteomes" id="UP000708148">
    <property type="component" value="Unassembled WGS sequence"/>
</dbReference>
<dbReference type="PIRSF" id="PIRSF001237">
    <property type="entry name" value="DHOdimr"/>
    <property type="match status" value="1"/>
</dbReference>
<keyword evidence="5" id="KW-0378">Hydrolase</keyword>
<evidence type="ECO:0000256" key="7">
    <source>
        <dbReference type="ARBA" id="ARBA00022975"/>
    </source>
</evidence>
<gene>
    <name evidence="11" type="ORF">OSTQU699_LOCUS3896</name>
</gene>
<dbReference type="NCBIfam" id="TIGR00856">
    <property type="entry name" value="pyrC_dimer"/>
    <property type="match status" value="1"/>
</dbReference>
<dbReference type="InterPro" id="IPR006680">
    <property type="entry name" value="Amidohydro-rel"/>
</dbReference>
<feature type="domain" description="Amidohydrolase-related" evidence="10">
    <location>
        <begin position="55"/>
        <end position="352"/>
    </location>
</feature>
<dbReference type="HAMAP" id="MF_00219">
    <property type="entry name" value="PyrC_classII"/>
    <property type="match status" value="1"/>
</dbReference>
<evidence type="ECO:0000313" key="12">
    <source>
        <dbReference type="Proteomes" id="UP000708148"/>
    </source>
</evidence>
<evidence type="ECO:0000256" key="3">
    <source>
        <dbReference type="ARBA" id="ARBA00012860"/>
    </source>
</evidence>
<evidence type="ECO:0000256" key="2">
    <source>
        <dbReference type="ARBA" id="ARBA00005631"/>
    </source>
</evidence>
<dbReference type="GO" id="GO:0006221">
    <property type="term" value="P:pyrimidine nucleotide biosynthetic process"/>
    <property type="evidence" value="ECO:0007669"/>
    <property type="project" value="UniProtKB-KW"/>
</dbReference>
<dbReference type="EMBL" id="CAJHUC010000847">
    <property type="protein sequence ID" value="CAD7698535.1"/>
    <property type="molecule type" value="Genomic_DNA"/>
</dbReference>
<comment type="catalytic activity">
    <reaction evidence="8">
        <text>(S)-dihydroorotate + H2O = N-carbamoyl-L-aspartate + H(+)</text>
        <dbReference type="Rhea" id="RHEA:24296"/>
        <dbReference type="ChEBI" id="CHEBI:15377"/>
        <dbReference type="ChEBI" id="CHEBI:15378"/>
        <dbReference type="ChEBI" id="CHEBI:30864"/>
        <dbReference type="ChEBI" id="CHEBI:32814"/>
        <dbReference type="EC" id="3.5.2.3"/>
    </reaction>
</comment>
<dbReference type="InterPro" id="IPR004721">
    <property type="entry name" value="DHOdimr"/>
</dbReference>